<dbReference type="Proteomes" id="UP000195152">
    <property type="component" value="Unassembled WGS sequence"/>
</dbReference>
<keyword evidence="1" id="KW-0472">Membrane</keyword>
<dbReference type="EMBL" id="NFCF01000038">
    <property type="protein sequence ID" value="OTW54279.1"/>
    <property type="molecule type" value="Genomic_DNA"/>
</dbReference>
<feature type="transmembrane region" description="Helical" evidence="1">
    <location>
        <begin position="35"/>
        <end position="57"/>
    </location>
</feature>
<feature type="domain" description="Phosphatidic acid phosphatase type 2/haloperoxidase" evidence="2">
    <location>
        <begin position="65"/>
        <end position="171"/>
    </location>
</feature>
<feature type="transmembrane region" description="Helical" evidence="1">
    <location>
        <begin position="130"/>
        <end position="149"/>
    </location>
</feature>
<dbReference type="InterPro" id="IPR033879">
    <property type="entry name" value="UPP_Pase"/>
</dbReference>
<dbReference type="InterPro" id="IPR036938">
    <property type="entry name" value="PAP2/HPO_sf"/>
</dbReference>
<accession>A0A242WDP1</accession>
<protein>
    <submittedName>
        <fullName evidence="3">Undecaprenyl-diphosphatase</fullName>
    </submittedName>
</protein>
<evidence type="ECO:0000313" key="4">
    <source>
        <dbReference type="Proteomes" id="UP000195152"/>
    </source>
</evidence>
<dbReference type="Gene3D" id="1.20.144.10">
    <property type="entry name" value="Phosphatidic acid phosphatase type 2/haloperoxidase"/>
    <property type="match status" value="1"/>
</dbReference>
<proteinExistence type="predicted"/>
<dbReference type="SUPFAM" id="SSF48317">
    <property type="entry name" value="Acid phosphatase/Vanadium-dependent haloperoxidase"/>
    <property type="match status" value="1"/>
</dbReference>
<evidence type="ECO:0000256" key="1">
    <source>
        <dbReference type="SAM" id="Phobius"/>
    </source>
</evidence>
<name>A0A242WDP1_BACTU</name>
<dbReference type="InterPro" id="IPR000326">
    <property type="entry name" value="PAP2/HPO"/>
</dbReference>
<keyword evidence="1" id="KW-1133">Transmembrane helix</keyword>
<evidence type="ECO:0000313" key="3">
    <source>
        <dbReference type="EMBL" id="OTW54279.1"/>
    </source>
</evidence>
<feature type="transmembrane region" description="Helical" evidence="1">
    <location>
        <begin position="64"/>
        <end position="86"/>
    </location>
</feature>
<dbReference type="PANTHER" id="PTHR14969">
    <property type="entry name" value="SPHINGOSINE-1-PHOSPHATE PHOSPHOHYDROLASE"/>
    <property type="match status" value="1"/>
</dbReference>
<dbReference type="SMART" id="SM00014">
    <property type="entry name" value="acidPPc"/>
    <property type="match status" value="1"/>
</dbReference>
<sequence length="212" mass="25042">MTDLLIRHLERICMNYKMFRAINRLAGRNSTLDTFMIFISQKTRFLYIFLLALMWFRNNSYKKIILFAGLSVGFALFINCFIQLFYFKPRPFVIHRVRLLIPSKNNSSFPSKHTVLAFALASSVLLRERLFGSIMWFLAILTGFSRIWLGHHYPFDIIGILTNIAIGNTTYNIFNSFVTWIINVLEIQKSDSFHIKKNRFPSSYFQLHYIKN</sequence>
<evidence type="ECO:0000259" key="2">
    <source>
        <dbReference type="SMART" id="SM00014"/>
    </source>
</evidence>
<dbReference type="PANTHER" id="PTHR14969:SF58">
    <property type="entry name" value="UNDECAPRENYL-DIPHOSPHATASE BCRC"/>
    <property type="match status" value="1"/>
</dbReference>
<organism evidence="3 4">
    <name type="scientific">Bacillus thuringiensis serovar mexicanensis</name>
    <dbReference type="NCBI Taxonomy" id="180868"/>
    <lineage>
        <taxon>Bacteria</taxon>
        <taxon>Bacillati</taxon>
        <taxon>Bacillota</taxon>
        <taxon>Bacilli</taxon>
        <taxon>Bacillales</taxon>
        <taxon>Bacillaceae</taxon>
        <taxon>Bacillus</taxon>
        <taxon>Bacillus cereus group</taxon>
    </lineage>
</organism>
<keyword evidence="1" id="KW-0812">Transmembrane</keyword>
<dbReference type="GO" id="GO:0050380">
    <property type="term" value="F:undecaprenyl-diphosphatase activity"/>
    <property type="evidence" value="ECO:0007669"/>
    <property type="project" value="InterPro"/>
</dbReference>
<reference evidence="3 4" key="1">
    <citation type="submission" date="2016-10" db="EMBL/GenBank/DDBJ databases">
        <title>Comparative genomics of Bacillus thuringiensis reveals a path to pathogens against multiple invertebrate hosts.</title>
        <authorList>
            <person name="Zheng J."/>
            <person name="Gao Q."/>
            <person name="Liu H."/>
            <person name="Peng D."/>
            <person name="Ruan L."/>
            <person name="Sun M."/>
        </authorList>
    </citation>
    <scope>NUCLEOTIDE SEQUENCE [LARGE SCALE GENOMIC DNA]</scope>
    <source>
        <strain evidence="3">BGSC 4AC1</strain>
    </source>
</reference>
<comment type="caution">
    <text evidence="3">The sequence shown here is derived from an EMBL/GenBank/DDBJ whole genome shotgun (WGS) entry which is preliminary data.</text>
</comment>
<dbReference type="Pfam" id="PF01569">
    <property type="entry name" value="PAP2"/>
    <property type="match status" value="1"/>
</dbReference>
<gene>
    <name evidence="3" type="ORF">BK699_03835</name>
</gene>
<dbReference type="AlphaFoldDB" id="A0A242WDP1"/>
<dbReference type="GO" id="GO:0005886">
    <property type="term" value="C:plasma membrane"/>
    <property type="evidence" value="ECO:0007669"/>
    <property type="project" value="InterPro"/>
</dbReference>
<dbReference type="CDD" id="cd03385">
    <property type="entry name" value="PAP2_BcrC_like"/>
    <property type="match status" value="1"/>
</dbReference>